<dbReference type="AlphaFoldDB" id="F8NR35"/>
<evidence type="ECO:0000313" key="3">
    <source>
        <dbReference type="EMBL" id="EGO26208.1"/>
    </source>
</evidence>
<keyword evidence="2" id="KW-0812">Transmembrane</keyword>
<reference evidence="3" key="1">
    <citation type="submission" date="2011-04" db="EMBL/GenBank/DDBJ databases">
        <title>Evolution of plant cell wall degrading machinery underlies the functional diversity of forest fungi.</title>
        <authorList>
            <consortium name="US DOE Joint Genome Institute (JGI-PGF)"/>
            <person name="Eastwood D.C."/>
            <person name="Floudas D."/>
            <person name="Binder M."/>
            <person name="Majcherczyk A."/>
            <person name="Schneider P."/>
            <person name="Aerts A."/>
            <person name="Asiegbu F.O."/>
            <person name="Baker S.E."/>
            <person name="Barry K."/>
            <person name="Bendiksby M."/>
            <person name="Blumentritt M."/>
            <person name="Coutinho P.M."/>
            <person name="Cullen D."/>
            <person name="Cullen D."/>
            <person name="Gathman A."/>
            <person name="Goodell B."/>
            <person name="Henrissat B."/>
            <person name="Ihrmark K."/>
            <person name="Kauserud H."/>
            <person name="Kohler A."/>
            <person name="LaButti K."/>
            <person name="Lapidus A."/>
            <person name="Lavin J.L."/>
            <person name="Lee Y.-H."/>
            <person name="Lindquist E."/>
            <person name="Lilly W."/>
            <person name="Lucas S."/>
            <person name="Morin E."/>
            <person name="Murat C."/>
            <person name="Oguiza J.A."/>
            <person name="Park J."/>
            <person name="Pisabarro A.G."/>
            <person name="Riley R."/>
            <person name="Rosling A."/>
            <person name="Salamov A."/>
            <person name="Schmidt O."/>
            <person name="Schmutz J."/>
            <person name="Skrede I."/>
            <person name="Stenlid J."/>
            <person name="Wiebenga A."/>
            <person name="Xie X."/>
            <person name="Kues U."/>
            <person name="Hibbett D.S."/>
            <person name="Hoffmeister D."/>
            <person name="Hogberg N."/>
            <person name="Martin F."/>
            <person name="Grigoriev I.V."/>
            <person name="Watkinson S.C."/>
        </authorList>
    </citation>
    <scope>NUCLEOTIDE SEQUENCE</scope>
    <source>
        <strain evidence="3">S7.9</strain>
    </source>
</reference>
<dbReference type="HOGENOM" id="CLU_044614_0_0_1"/>
<feature type="compositionally biased region" description="Basic and acidic residues" evidence="1">
    <location>
        <begin position="362"/>
        <end position="371"/>
    </location>
</feature>
<feature type="transmembrane region" description="Helical" evidence="2">
    <location>
        <begin position="48"/>
        <end position="69"/>
    </location>
</feature>
<keyword evidence="2" id="KW-0472">Membrane</keyword>
<accession>F8NR35</accession>
<dbReference type="OrthoDB" id="2796825at2759"/>
<protein>
    <submittedName>
        <fullName evidence="3">Uncharacterized protein</fullName>
    </submittedName>
</protein>
<feature type="transmembrane region" description="Helical" evidence="2">
    <location>
        <begin position="127"/>
        <end position="150"/>
    </location>
</feature>
<evidence type="ECO:0000256" key="1">
    <source>
        <dbReference type="SAM" id="MobiDB-lite"/>
    </source>
</evidence>
<sequence>MSTAVFEHAYYIGNYMSGILYGVELVMYFTIVHTLFKKPFRTRSDHFFLLYSTALLVLVSIDIATNAVWGEMMWINGQDRVGGVPAFIAEEVSVWYETLSSTSVVALIFLGDALLIYRLFILWESSYLVVIFPVLVYFGAFALAIIELVSAGVPGGDFFAGKSVNFGVPYYALTISLNIIVTALICFRLLYLSRILRHALSPSPSSISHSTGATGLSARGEAMHAVRADNLNSSGVNTSLYTSVVAIMIESAAPYTIMGIMFLVPYARGSETAIAFGQVWAKITCLSPQLIVLRVVTHRAWGRDTVAQATSSKLIFTSGVAIGAGATTTTGTGLDVDIDLEGPGLPRRSEFRRYKGPGGGDLKPEYAHHDASDDDNDEKEKKGGGEGLFVARHYSQGGSSGSVGSPSVGEKEGSVREV</sequence>
<organism>
    <name type="scientific">Serpula lacrymans var. lacrymans (strain S7.9)</name>
    <name type="common">Dry rot fungus</name>
    <dbReference type="NCBI Taxonomy" id="578457"/>
    <lineage>
        <taxon>Eukaryota</taxon>
        <taxon>Fungi</taxon>
        <taxon>Dikarya</taxon>
        <taxon>Basidiomycota</taxon>
        <taxon>Agaricomycotina</taxon>
        <taxon>Agaricomycetes</taxon>
        <taxon>Agaricomycetidae</taxon>
        <taxon>Boletales</taxon>
        <taxon>Coniophorineae</taxon>
        <taxon>Serpulaceae</taxon>
        <taxon>Serpula</taxon>
    </lineage>
</organism>
<evidence type="ECO:0000256" key="2">
    <source>
        <dbReference type="SAM" id="Phobius"/>
    </source>
</evidence>
<feature type="transmembrane region" description="Helical" evidence="2">
    <location>
        <begin position="12"/>
        <end position="36"/>
    </location>
</feature>
<dbReference type="GeneID" id="18814626"/>
<name>F8NR35_SERL9</name>
<feature type="transmembrane region" description="Helical" evidence="2">
    <location>
        <begin position="99"/>
        <end position="120"/>
    </location>
</feature>
<proteinExistence type="predicted"/>
<keyword evidence="2" id="KW-1133">Transmembrane helix</keyword>
<feature type="region of interest" description="Disordered" evidence="1">
    <location>
        <begin position="347"/>
        <end position="418"/>
    </location>
</feature>
<dbReference type="EMBL" id="GL945432">
    <property type="protein sequence ID" value="EGO26208.1"/>
    <property type="molecule type" value="Genomic_DNA"/>
</dbReference>
<gene>
    <name evidence="3" type="ORF">SERLADRAFT_436042</name>
</gene>
<dbReference type="KEGG" id="sla:SERLADRAFT_436042"/>
<dbReference type="Proteomes" id="UP000008064">
    <property type="component" value="Unassembled WGS sequence"/>
</dbReference>
<dbReference type="RefSeq" id="XP_007316381.1">
    <property type="nucleotide sequence ID" value="XM_007316319.1"/>
</dbReference>
<feature type="compositionally biased region" description="Basic and acidic residues" evidence="1">
    <location>
        <begin position="409"/>
        <end position="418"/>
    </location>
</feature>
<feature type="transmembrane region" description="Helical" evidence="2">
    <location>
        <begin position="170"/>
        <end position="191"/>
    </location>
</feature>